<dbReference type="Gene3D" id="3.40.50.150">
    <property type="entry name" value="Vaccinia Virus protein VP39"/>
    <property type="match status" value="1"/>
</dbReference>
<accession>A0ABW8LFY3</accession>
<dbReference type="RefSeq" id="WP_404745882.1">
    <property type="nucleotide sequence ID" value="NZ_JBJDQH010000002.1"/>
</dbReference>
<evidence type="ECO:0000313" key="2">
    <source>
        <dbReference type="EMBL" id="MFK4264833.1"/>
    </source>
</evidence>
<keyword evidence="2" id="KW-0808">Transferase</keyword>
<dbReference type="Proteomes" id="UP001620295">
    <property type="component" value="Unassembled WGS sequence"/>
</dbReference>
<reference evidence="2 3" key="1">
    <citation type="submission" date="2024-11" db="EMBL/GenBank/DDBJ databases">
        <title>The Natural Products Discovery Center: Release of the First 8490 Sequenced Strains for Exploring Actinobacteria Biosynthetic Diversity.</title>
        <authorList>
            <person name="Kalkreuter E."/>
            <person name="Kautsar S.A."/>
            <person name="Yang D."/>
            <person name="Bader C.D."/>
            <person name="Teijaro C.N."/>
            <person name="Fluegel L."/>
            <person name="Davis C.M."/>
            <person name="Simpson J.R."/>
            <person name="Lauterbach L."/>
            <person name="Steele A.D."/>
            <person name="Gui C."/>
            <person name="Meng S."/>
            <person name="Li G."/>
            <person name="Viehrig K."/>
            <person name="Ye F."/>
            <person name="Su P."/>
            <person name="Kiefer A.F."/>
            <person name="Nichols A."/>
            <person name="Cepeda A.J."/>
            <person name="Yan W."/>
            <person name="Fan B."/>
            <person name="Jiang Y."/>
            <person name="Adhikari A."/>
            <person name="Zheng C.-J."/>
            <person name="Schuster L."/>
            <person name="Cowan T.M."/>
            <person name="Smanski M.J."/>
            <person name="Chevrette M.G."/>
            <person name="De Carvalho L.P.S."/>
            <person name="Shen B."/>
        </authorList>
    </citation>
    <scope>NUCLEOTIDE SEQUENCE [LARGE SCALE GENOMIC DNA]</scope>
    <source>
        <strain evidence="2 3">NPDC020863</strain>
    </source>
</reference>
<dbReference type="GO" id="GO:0061542">
    <property type="term" value="F:3-demethylubiquinol 3-O-methyltransferase activity"/>
    <property type="evidence" value="ECO:0007669"/>
    <property type="project" value="UniProtKB-EC"/>
</dbReference>
<evidence type="ECO:0000313" key="3">
    <source>
        <dbReference type="Proteomes" id="UP001620295"/>
    </source>
</evidence>
<dbReference type="GO" id="GO:0032259">
    <property type="term" value="P:methylation"/>
    <property type="evidence" value="ECO:0007669"/>
    <property type="project" value="UniProtKB-KW"/>
</dbReference>
<dbReference type="EC" id="2.1.1.222" evidence="2"/>
<name>A0ABW8LFY3_9ACTN</name>
<dbReference type="GO" id="GO:0102208">
    <property type="term" value="F:2-polyprenyl-6-hydroxyphenol methylase activity"/>
    <property type="evidence" value="ECO:0007669"/>
    <property type="project" value="UniProtKB-EC"/>
</dbReference>
<keyword evidence="3" id="KW-1185">Reference proteome</keyword>
<organism evidence="2 3">
    <name type="scientific">Streptomyces milbemycinicus</name>
    <dbReference type="NCBI Taxonomy" id="476552"/>
    <lineage>
        <taxon>Bacteria</taxon>
        <taxon>Bacillati</taxon>
        <taxon>Actinomycetota</taxon>
        <taxon>Actinomycetes</taxon>
        <taxon>Kitasatosporales</taxon>
        <taxon>Streptomycetaceae</taxon>
        <taxon>Streptomyces</taxon>
    </lineage>
</organism>
<evidence type="ECO:0000259" key="1">
    <source>
        <dbReference type="Pfam" id="PF08242"/>
    </source>
</evidence>
<dbReference type="SUPFAM" id="SSF53335">
    <property type="entry name" value="S-adenosyl-L-methionine-dependent methyltransferases"/>
    <property type="match status" value="1"/>
</dbReference>
<gene>
    <name evidence="2" type="ORF">ACI2L5_07810</name>
</gene>
<comment type="caution">
    <text evidence="2">The sequence shown here is derived from an EMBL/GenBank/DDBJ whole genome shotgun (WGS) entry which is preliminary data.</text>
</comment>
<dbReference type="EMBL" id="JBJDQH010000002">
    <property type="protein sequence ID" value="MFK4264833.1"/>
    <property type="molecule type" value="Genomic_DNA"/>
</dbReference>
<dbReference type="CDD" id="cd02440">
    <property type="entry name" value="AdoMet_MTases"/>
    <property type="match status" value="1"/>
</dbReference>
<dbReference type="Pfam" id="PF08242">
    <property type="entry name" value="Methyltransf_12"/>
    <property type="match status" value="1"/>
</dbReference>
<feature type="domain" description="Methyltransferase type 12" evidence="1">
    <location>
        <begin position="63"/>
        <end position="160"/>
    </location>
</feature>
<dbReference type="InterPro" id="IPR029063">
    <property type="entry name" value="SAM-dependent_MTases_sf"/>
</dbReference>
<protein>
    <submittedName>
        <fullName evidence="2">Class I SAM-dependent methyltransferase</fullName>
        <ecNumber evidence="2">2.1.1.222</ecNumber>
        <ecNumber evidence="2">2.1.1.64</ecNumber>
    </submittedName>
</protein>
<dbReference type="EC" id="2.1.1.64" evidence="2"/>
<dbReference type="InterPro" id="IPR013217">
    <property type="entry name" value="Methyltransf_12"/>
</dbReference>
<keyword evidence="2" id="KW-0489">Methyltransferase</keyword>
<sequence length="226" mass="25023">MGNPPDRERDKGSDTAAAAAVYSRPLLALYDTLILGAVCRAVWRCPPEEMLALYDRHVSGRHLDIGPGTGYFLDRCSFPTRLPQITLVDLNPTVLATAQRRIVRYGPTALCRDVLRPMELEGRRFTSAALNFVLHCLPSGAPAKFAVFDHLLPHLEPGAKVFGSTVLAHGVRHTPVSRLHLRECVRRGVLNNSEDSLELLDEALGSRFEHHRIRVRGTVALFDATT</sequence>
<proteinExistence type="predicted"/>